<proteinExistence type="predicted"/>
<accession>A0A8J2SLQ5</accession>
<evidence type="ECO:0000259" key="2">
    <source>
        <dbReference type="PROSITE" id="PS50280"/>
    </source>
</evidence>
<dbReference type="SUPFAM" id="SSF82199">
    <property type="entry name" value="SET domain"/>
    <property type="match status" value="1"/>
</dbReference>
<feature type="compositionally biased region" description="Basic and acidic residues" evidence="1">
    <location>
        <begin position="661"/>
        <end position="673"/>
    </location>
</feature>
<sequence>MAAAPPKKRKTAPPASFSEGDRVECFFRDWEQYFPATVSRMNDDLTYDVDYDDGYAEKNLPAKLLKPPKPFRVGDKVDARFRGWRTFYPGTIDKVHSASLYDVAYDDGYTETDVSSKYIRPRLEAAKAPQVVTFEFSPGDRVAARYQGGRKRYAATVVAQRHDGTYDVAYDDGDAEGGVEARLLSALAKEVDVQAKSQGRTLSEAAGELRVLISSSSFKPTRDAKKVDQICESWGAQLRPTATSLLLLCACRSELTTTAKTLVEKCDALVHEEQADGLSAVKVARIAGNERFLKALCEESTNDRPTWVLLETEPGKALARTASAKRLLRRPSLGPEVSIDANDRAAARVVADALVLRHALGDASEALARSSVARAVAFDVFAVDAVESCRDAVAAFVDALPGALHTRERGDVVSTVRRRAAHVLGALGAAPKRPPRPETWPSRCVPPGIYGADRNFESVDVADGTLRDKLTVRPMAASWGGEDDLEVIAAERIEAGESAPYSGILGKANELATATKLAPKDQMAFWRFLISVDDDIVLLPFVDPETNPVCFINDAFGPARSSPDDEIWPNVRFQASGEGACVVALRRIEKGETLWIDYGDAFWAFRDDLDDVSRRLVDAGSVVRHLEAWAQALNDLPHDAELPPSLVKRLRGEFTVSQRALRGEQNKGGRLREPTALSLARDALPRSSSSSPRPPRKRARSPTPPADAALEAMTGAQLRKLMARQGVGAAPVAWAADVRSLLREVRALEDGAERVSLEDVRPAIAARGFTWTGSLPLNGTRCVISVPPAWPCYLDAWGADNSHARGCKKYIRSMASLVGYLEKCLELARDGVSVRLEGDTAASDDEANASDDATPPSVAPSQADEAEIEQARAKLLGFLEKTCGAPREVMTRASRDVRISATRRADVGELKGHLDYYYHLAGHPKQLRSRRAVASALGLSGDW</sequence>
<dbReference type="Proteomes" id="UP000789595">
    <property type="component" value="Unassembled WGS sequence"/>
</dbReference>
<feature type="compositionally biased region" description="Low complexity" evidence="1">
    <location>
        <begin position="676"/>
        <end position="691"/>
    </location>
</feature>
<dbReference type="SUPFAM" id="SSF63748">
    <property type="entry name" value="Tudor/PWWP/MBT"/>
    <property type="match status" value="1"/>
</dbReference>
<dbReference type="PANTHER" id="PTHR34157">
    <property type="entry name" value="TUZIN"/>
    <property type="match status" value="1"/>
</dbReference>
<organism evidence="3 4">
    <name type="scientific">Pelagomonas calceolata</name>
    <dbReference type="NCBI Taxonomy" id="35677"/>
    <lineage>
        <taxon>Eukaryota</taxon>
        <taxon>Sar</taxon>
        <taxon>Stramenopiles</taxon>
        <taxon>Ochrophyta</taxon>
        <taxon>Pelagophyceae</taxon>
        <taxon>Pelagomonadales</taxon>
        <taxon>Pelagomonadaceae</taxon>
        <taxon>Pelagomonas</taxon>
    </lineage>
</organism>
<dbReference type="SMART" id="SM00333">
    <property type="entry name" value="TUDOR"/>
    <property type="match status" value="2"/>
</dbReference>
<dbReference type="Gene3D" id="2.170.270.10">
    <property type="entry name" value="SET domain"/>
    <property type="match status" value="1"/>
</dbReference>
<feature type="region of interest" description="Disordered" evidence="1">
    <location>
        <begin position="839"/>
        <end position="863"/>
    </location>
</feature>
<gene>
    <name evidence="3" type="ORF">PECAL_4P04340</name>
</gene>
<dbReference type="AlphaFoldDB" id="A0A8J2SLQ5"/>
<dbReference type="PROSITE" id="PS50280">
    <property type="entry name" value="SET"/>
    <property type="match status" value="1"/>
</dbReference>
<dbReference type="InterPro" id="IPR001214">
    <property type="entry name" value="SET_dom"/>
</dbReference>
<dbReference type="InterPro" id="IPR046341">
    <property type="entry name" value="SET_dom_sf"/>
</dbReference>
<evidence type="ECO:0000256" key="1">
    <source>
        <dbReference type="SAM" id="MobiDB-lite"/>
    </source>
</evidence>
<dbReference type="EMBL" id="CAKKNE010000004">
    <property type="protein sequence ID" value="CAH0373251.1"/>
    <property type="molecule type" value="Genomic_DNA"/>
</dbReference>
<dbReference type="CDD" id="cd04508">
    <property type="entry name" value="Tudor_SF"/>
    <property type="match status" value="3"/>
</dbReference>
<dbReference type="InterPro" id="IPR002999">
    <property type="entry name" value="Tudor"/>
</dbReference>
<keyword evidence="4" id="KW-1185">Reference proteome</keyword>
<dbReference type="PANTHER" id="PTHR34157:SF2">
    <property type="entry name" value="TUZIN"/>
    <property type="match status" value="1"/>
</dbReference>
<feature type="region of interest" description="Disordered" evidence="1">
    <location>
        <begin position="661"/>
        <end position="707"/>
    </location>
</feature>
<reference evidence="3" key="1">
    <citation type="submission" date="2021-11" db="EMBL/GenBank/DDBJ databases">
        <authorList>
            <consortium name="Genoscope - CEA"/>
            <person name="William W."/>
        </authorList>
    </citation>
    <scope>NUCLEOTIDE SEQUENCE</scope>
</reference>
<protein>
    <recommendedName>
        <fullName evidence="2">SET domain-containing protein</fullName>
    </recommendedName>
</protein>
<feature type="domain" description="SET" evidence="2">
    <location>
        <begin position="468"/>
        <end position="599"/>
    </location>
</feature>
<name>A0A8J2SLQ5_9STRA</name>
<evidence type="ECO:0000313" key="4">
    <source>
        <dbReference type="Proteomes" id="UP000789595"/>
    </source>
</evidence>
<comment type="caution">
    <text evidence="3">The sequence shown here is derived from an EMBL/GenBank/DDBJ whole genome shotgun (WGS) entry which is preliminary data.</text>
</comment>
<dbReference type="Gene3D" id="2.30.30.140">
    <property type="match status" value="3"/>
</dbReference>
<dbReference type="OrthoDB" id="43557at2759"/>
<evidence type="ECO:0000313" key="3">
    <source>
        <dbReference type="EMBL" id="CAH0373251.1"/>
    </source>
</evidence>